<dbReference type="CDD" id="cd12797">
    <property type="entry name" value="M23_peptidase"/>
    <property type="match status" value="1"/>
</dbReference>
<feature type="chain" id="PRO_5018215616" evidence="1">
    <location>
        <begin position="22"/>
        <end position="277"/>
    </location>
</feature>
<keyword evidence="1" id="KW-0732">Signal</keyword>
<dbReference type="EMBL" id="RJVO01000006">
    <property type="protein sequence ID" value="ROH88815.1"/>
    <property type="molecule type" value="Genomic_DNA"/>
</dbReference>
<reference evidence="3 4" key="1">
    <citation type="submission" date="2018-10" db="EMBL/GenBank/DDBJ databases">
        <authorList>
            <person name="Chen W.-M."/>
        </authorList>
    </citation>
    <scope>NUCLEOTIDE SEQUENCE [LARGE SCALE GENOMIC DNA]</scope>
    <source>
        <strain evidence="3 4">THS-13</strain>
    </source>
</reference>
<dbReference type="Proteomes" id="UP000282106">
    <property type="component" value="Unassembled WGS sequence"/>
</dbReference>
<evidence type="ECO:0000313" key="3">
    <source>
        <dbReference type="EMBL" id="ROH88815.1"/>
    </source>
</evidence>
<dbReference type="RefSeq" id="WP_123212437.1">
    <property type="nucleotide sequence ID" value="NZ_RJVO01000006.1"/>
</dbReference>
<feature type="signal peptide" evidence="1">
    <location>
        <begin position="1"/>
        <end position="21"/>
    </location>
</feature>
<dbReference type="GO" id="GO:0004222">
    <property type="term" value="F:metalloendopeptidase activity"/>
    <property type="evidence" value="ECO:0007669"/>
    <property type="project" value="TreeGrafter"/>
</dbReference>
<organism evidence="3 4">
    <name type="scientific">Stagnimonas aquatica</name>
    <dbReference type="NCBI Taxonomy" id="2689987"/>
    <lineage>
        <taxon>Bacteria</taxon>
        <taxon>Pseudomonadati</taxon>
        <taxon>Pseudomonadota</taxon>
        <taxon>Gammaproteobacteria</taxon>
        <taxon>Nevskiales</taxon>
        <taxon>Nevskiaceae</taxon>
        <taxon>Stagnimonas</taxon>
    </lineage>
</organism>
<dbReference type="Pfam" id="PF01551">
    <property type="entry name" value="Peptidase_M23"/>
    <property type="match status" value="1"/>
</dbReference>
<dbReference type="SUPFAM" id="SSF51261">
    <property type="entry name" value="Duplicated hybrid motif"/>
    <property type="match status" value="1"/>
</dbReference>
<feature type="domain" description="M23ase beta-sheet core" evidence="2">
    <location>
        <begin position="172"/>
        <end position="266"/>
    </location>
</feature>
<evidence type="ECO:0000259" key="2">
    <source>
        <dbReference type="Pfam" id="PF01551"/>
    </source>
</evidence>
<proteinExistence type="predicted"/>
<comment type="caution">
    <text evidence="3">The sequence shown here is derived from an EMBL/GenBank/DDBJ whole genome shotgun (WGS) entry which is preliminary data.</text>
</comment>
<evidence type="ECO:0000256" key="1">
    <source>
        <dbReference type="SAM" id="SignalP"/>
    </source>
</evidence>
<gene>
    <name evidence="3" type="ORF">ED208_13480</name>
</gene>
<dbReference type="InParanoid" id="A0A3N0V802"/>
<keyword evidence="4" id="KW-1185">Reference proteome</keyword>
<dbReference type="InterPro" id="IPR016047">
    <property type="entry name" value="M23ase_b-sheet_dom"/>
</dbReference>
<dbReference type="Gene3D" id="2.70.70.10">
    <property type="entry name" value="Glucose Permease (Domain IIA)"/>
    <property type="match status" value="1"/>
</dbReference>
<dbReference type="FunFam" id="2.70.70.10:FF:000019">
    <property type="entry name" value="M23 family peptidase"/>
    <property type="match status" value="1"/>
</dbReference>
<protein>
    <submittedName>
        <fullName evidence="3">M23 family metallopeptidase</fullName>
    </submittedName>
</protein>
<dbReference type="InterPro" id="IPR011055">
    <property type="entry name" value="Dup_hybrid_motif"/>
</dbReference>
<sequence>MRARLVLLCLALLAAASGASAQDATPPLSLKGEWRQGSLLFGQTTPGAEVHFNGRRLRLSPEGRFVFGLDRDEPAEASLSIRLPGAPEWLTRYPVAQREYQIQRLNGLPPKQVNPEPAMEARIAAEAAQNRKARARDSDYASVFAPFAWPAKGAITGVFGSQRILNGEPKQPHYGVDVAGPVGAPVVAPADGVVSLANPDMFFSGGTLYLDHGYGVSSAFLHLSKILVKEGQPVKRGEKIALIGKTGRVTGAHLDWRVNWFESRVDAQQLVPPQGKP</sequence>
<evidence type="ECO:0000313" key="4">
    <source>
        <dbReference type="Proteomes" id="UP000282106"/>
    </source>
</evidence>
<dbReference type="PANTHER" id="PTHR21666">
    <property type="entry name" value="PEPTIDASE-RELATED"/>
    <property type="match status" value="1"/>
</dbReference>
<name>A0A3N0V802_9GAMM</name>
<dbReference type="AlphaFoldDB" id="A0A3N0V802"/>
<dbReference type="InterPro" id="IPR050570">
    <property type="entry name" value="Cell_wall_metabolism_enzyme"/>
</dbReference>
<dbReference type="PANTHER" id="PTHR21666:SF285">
    <property type="entry name" value="M23 FAMILY METALLOPEPTIDASE"/>
    <property type="match status" value="1"/>
</dbReference>
<accession>A0A3N0V802</accession>